<dbReference type="PANTHER" id="PTHR14445">
    <property type="entry name" value="GRB10 INTERACTING GYF PROTEIN"/>
    <property type="match status" value="1"/>
</dbReference>
<dbReference type="InterPro" id="IPR003169">
    <property type="entry name" value="GYF"/>
</dbReference>
<feature type="compositionally biased region" description="Basic and acidic residues" evidence="1">
    <location>
        <begin position="338"/>
        <end position="350"/>
    </location>
</feature>
<dbReference type="SMART" id="SM00444">
    <property type="entry name" value="GYF"/>
    <property type="match status" value="1"/>
</dbReference>
<feature type="compositionally biased region" description="Low complexity" evidence="1">
    <location>
        <begin position="841"/>
        <end position="861"/>
    </location>
</feature>
<feature type="domain" description="GYF" evidence="2">
    <location>
        <begin position="433"/>
        <end position="484"/>
    </location>
</feature>
<feature type="compositionally biased region" description="Low complexity" evidence="1">
    <location>
        <begin position="953"/>
        <end position="966"/>
    </location>
</feature>
<feature type="compositionally biased region" description="Low complexity" evidence="1">
    <location>
        <begin position="807"/>
        <end position="821"/>
    </location>
</feature>
<feature type="region of interest" description="Disordered" evidence="1">
    <location>
        <begin position="1034"/>
        <end position="1071"/>
    </location>
</feature>
<dbReference type="InterPro" id="IPR035445">
    <property type="entry name" value="GYF-like_dom_sf"/>
</dbReference>
<feature type="compositionally biased region" description="Low complexity" evidence="1">
    <location>
        <begin position="55"/>
        <end position="76"/>
    </location>
</feature>
<dbReference type="Pfam" id="PF02213">
    <property type="entry name" value="GYF"/>
    <property type="match status" value="1"/>
</dbReference>
<dbReference type="Gene3D" id="3.30.1490.40">
    <property type="match status" value="1"/>
</dbReference>
<evidence type="ECO:0000259" key="2">
    <source>
        <dbReference type="PROSITE" id="PS50829"/>
    </source>
</evidence>
<evidence type="ECO:0000256" key="1">
    <source>
        <dbReference type="SAM" id="MobiDB-lite"/>
    </source>
</evidence>
<dbReference type="PANTHER" id="PTHR14445:SF36">
    <property type="entry name" value="FI03272P-RELATED"/>
    <property type="match status" value="1"/>
</dbReference>
<feature type="compositionally biased region" description="Polar residues" evidence="1">
    <location>
        <begin position="654"/>
        <end position="663"/>
    </location>
</feature>
<feature type="compositionally biased region" description="Polar residues" evidence="1">
    <location>
        <begin position="16"/>
        <end position="28"/>
    </location>
</feature>
<dbReference type="EMBL" id="LN483332">
    <property type="protein sequence ID" value="CED85002.1"/>
    <property type="molecule type" value="Genomic_DNA"/>
</dbReference>
<feature type="compositionally biased region" description="Low complexity" evidence="1">
    <location>
        <begin position="731"/>
        <end position="743"/>
    </location>
</feature>
<feature type="region of interest" description="Disordered" evidence="1">
    <location>
        <begin position="807"/>
        <end position="986"/>
    </location>
</feature>
<dbReference type="PROSITE" id="PS50829">
    <property type="entry name" value="GYF"/>
    <property type="match status" value="1"/>
</dbReference>
<feature type="compositionally biased region" description="Basic and acidic residues" evidence="1">
    <location>
        <begin position="165"/>
        <end position="178"/>
    </location>
</feature>
<feature type="region of interest" description="Disordered" evidence="1">
    <location>
        <begin position="1"/>
        <end position="82"/>
    </location>
</feature>
<feature type="region of interest" description="Disordered" evidence="1">
    <location>
        <begin position="650"/>
        <end position="680"/>
    </location>
</feature>
<feature type="compositionally biased region" description="Low complexity" evidence="1">
    <location>
        <begin position="908"/>
        <end position="934"/>
    </location>
</feature>
<organism evidence="3">
    <name type="scientific">Phaffia rhodozyma</name>
    <name type="common">Yeast</name>
    <name type="synonym">Xanthophyllomyces dendrorhous</name>
    <dbReference type="NCBI Taxonomy" id="264483"/>
    <lineage>
        <taxon>Eukaryota</taxon>
        <taxon>Fungi</taxon>
        <taxon>Dikarya</taxon>
        <taxon>Basidiomycota</taxon>
        <taxon>Agaricomycotina</taxon>
        <taxon>Tremellomycetes</taxon>
        <taxon>Cystofilobasidiales</taxon>
        <taxon>Mrakiaceae</taxon>
        <taxon>Phaffia</taxon>
    </lineage>
</organism>
<sequence>MSTTPSTEIHFGPSWMLNSNRKSTLKSQPPTPAMDDHPQLPSVPSYSSIIREPVSTSASHTSQSQQQQQQQAASASEVSLHHVEDPARPFRYTRDFILGLWDGPKVQEANLPIEFERYDVVFQEEAVRPIAFAETTDKERKLFSLPFNPDRRPQATPQSSSNDIQKSELSNRRSRPGESRLTSNAASAFAPGSGSLNSPGRERFSGIQGGVLGGLGASGAIGGVGLGATDGRLGAIGRGERVRRNVSGGSTEPAVLPPSSQNSWRPTRQMSSNLLPQADELPTDSTAGQSTPGRKWRTTTAPSGTPTVSGAAEDEDANLAPGSGERGGGFGAAARPGGWRERERIKKAEGELSSGAGWNTVGKEGDSKRDPNSTPLEGSPTATNFESNTTNNSNAYAALQQDGDASFIDPEQVADAQESQPSIADLEKEAMAKVMWTYKDPTGAVQGPFSAQHMQEWHAQGYFPPSLLVKRETDNVYETVATLTLLAPDEASIFFQRAPVPPAPPGLLPTPGFSPTPLVSPIHHHAYNVQDPIAAANLSAGVQPAHLEMRSIDSDPLEQFLAQRSAMSGNVDQEGRWGAKDVPSRHQLAPHLAQQFAPGPGGSGFQQVLSPGGGFEQGGPLGYGHRSTAPRHLAFNDLGVFQQSPYASPIAQHAQPSPWNQHAQPRYFGPGDQGPAGGVGAGAGFGYQPINQLAPGAGWGNQLNAALQAQAQAQAHAQAQQQQAPRAWGSPAPQAAQPVALQQQVSNQASAQASPVSQWAKPLSQLSISSPAPAASEVEPTPIEAVESVNTPTPAVAAVENEAEVVSKTPVPAKKTVPTPAEQTETKEEATPNTPAPVEKVTPTPSAPATPASVTAASVTAERSSGTASPVPKVAPWARIDDDSASALKPASPGPSLREIQESEARRAAAAKAARPASTVATTLSAPSSTATSVGIPSSGTPPPVASGGPVWQTAGAQTGATPAPARTLKQIQEEEQKQKQKAAAARQAMAMAMGGSAAAKAAYAGALAHAGSAANSNASGAWSTVGTNGKAVPGASKPVSLPSSVPPRPPTQSTTKSVIQSSSGPISGVSSASAGGSAASVAAKAGRSTPASLEDIAPSTEFLTWAKTALKSVTGVNIDEFLQMLLAFPLNPDSAVLEIISDSVYAHSSTLDGRRFATEFVNKRKADAKAQKAGTIPPAGRGSSLADIVKAQPKSVDTGFGAFKVVKKKGKKN</sequence>
<dbReference type="CDD" id="cd00072">
    <property type="entry name" value="GYF"/>
    <property type="match status" value="1"/>
</dbReference>
<dbReference type="AlphaFoldDB" id="A0A0F7SRX1"/>
<feature type="compositionally biased region" description="Polar residues" evidence="1">
    <location>
        <begin position="155"/>
        <end position="164"/>
    </location>
</feature>
<feature type="compositionally biased region" description="Polar residues" evidence="1">
    <location>
        <begin position="258"/>
        <end position="275"/>
    </location>
</feature>
<protein>
    <submittedName>
        <fullName evidence="3">GYF domain containing proteins</fullName>
    </submittedName>
</protein>
<feature type="compositionally biased region" description="Low complexity" evidence="1">
    <location>
        <begin position="381"/>
        <end position="390"/>
    </location>
</feature>
<feature type="compositionally biased region" description="Polar residues" evidence="1">
    <location>
        <begin position="283"/>
        <end position="308"/>
    </location>
</feature>
<name>A0A0F7SRX1_PHARH</name>
<feature type="region of interest" description="Disordered" evidence="1">
    <location>
        <begin position="716"/>
        <end position="743"/>
    </location>
</feature>
<dbReference type="InterPro" id="IPR051640">
    <property type="entry name" value="GRB10-interact_GYF"/>
</dbReference>
<evidence type="ECO:0000313" key="3">
    <source>
        <dbReference type="EMBL" id="CED85002.1"/>
    </source>
</evidence>
<feature type="compositionally biased region" description="Gly residues" evidence="1">
    <location>
        <begin position="671"/>
        <end position="680"/>
    </location>
</feature>
<feature type="region of interest" description="Disordered" evidence="1">
    <location>
        <begin position="239"/>
        <end position="390"/>
    </location>
</feature>
<dbReference type="GO" id="GO:0005829">
    <property type="term" value="C:cytosol"/>
    <property type="evidence" value="ECO:0007669"/>
    <property type="project" value="TreeGrafter"/>
</dbReference>
<accession>A0A0F7SRX1</accession>
<feature type="compositionally biased region" description="Low complexity" evidence="1">
    <location>
        <begin position="1052"/>
        <end position="1071"/>
    </location>
</feature>
<reference evidence="3" key="1">
    <citation type="submission" date="2014-08" db="EMBL/GenBank/DDBJ databases">
        <authorList>
            <person name="Sharma Rahul"/>
            <person name="Thines Marco"/>
        </authorList>
    </citation>
    <scope>NUCLEOTIDE SEQUENCE</scope>
</reference>
<proteinExistence type="predicted"/>
<feature type="region of interest" description="Disordered" evidence="1">
    <location>
        <begin position="143"/>
        <end position="202"/>
    </location>
</feature>
<dbReference type="SUPFAM" id="SSF55277">
    <property type="entry name" value="GYF domain"/>
    <property type="match status" value="1"/>
</dbReference>